<dbReference type="InterPro" id="IPR001223">
    <property type="entry name" value="Glyco_hydro18_cat"/>
</dbReference>
<evidence type="ECO:0000256" key="8">
    <source>
        <dbReference type="RuleBase" id="RU000489"/>
    </source>
</evidence>
<dbReference type="Gene3D" id="3.20.20.80">
    <property type="entry name" value="Glycosidases"/>
    <property type="match status" value="1"/>
</dbReference>
<evidence type="ECO:0000256" key="6">
    <source>
        <dbReference type="ARBA" id="ARBA00023295"/>
    </source>
</evidence>
<dbReference type="Pfam" id="PF00704">
    <property type="entry name" value="Glyco_hydro_18"/>
    <property type="match status" value="1"/>
</dbReference>
<dbReference type="GO" id="GO:0016787">
    <property type="term" value="F:hydrolase activity"/>
    <property type="evidence" value="ECO:0007669"/>
    <property type="project" value="UniProtKB-KW"/>
</dbReference>
<dbReference type="EMBL" id="JBFXLS010000138">
    <property type="protein sequence ID" value="KAL2813771.1"/>
    <property type="molecule type" value="Genomic_DNA"/>
</dbReference>
<dbReference type="SMART" id="SM00636">
    <property type="entry name" value="Glyco_18"/>
    <property type="match status" value="1"/>
</dbReference>
<evidence type="ECO:0000256" key="5">
    <source>
        <dbReference type="ARBA" id="ARBA00023277"/>
    </source>
</evidence>
<keyword evidence="12" id="KW-1185">Reference proteome</keyword>
<evidence type="ECO:0000313" key="11">
    <source>
        <dbReference type="EMBL" id="KAL2813771.1"/>
    </source>
</evidence>
<evidence type="ECO:0000256" key="2">
    <source>
        <dbReference type="ARBA" id="ARBA00012729"/>
    </source>
</evidence>
<dbReference type="PROSITE" id="PS51910">
    <property type="entry name" value="GH18_2"/>
    <property type="match status" value="1"/>
</dbReference>
<comment type="similarity">
    <text evidence="9">Belongs to the glycosyl hydrolase 18 family.</text>
</comment>
<evidence type="ECO:0000256" key="4">
    <source>
        <dbReference type="ARBA" id="ARBA00023024"/>
    </source>
</evidence>
<reference evidence="11 12" key="1">
    <citation type="submission" date="2024-07" db="EMBL/GenBank/DDBJ databases">
        <title>Section-level genome sequencing and comparative genomics of Aspergillus sections Usti and Cavernicolus.</title>
        <authorList>
            <consortium name="Lawrence Berkeley National Laboratory"/>
            <person name="Nybo J.L."/>
            <person name="Vesth T.C."/>
            <person name="Theobald S."/>
            <person name="Frisvad J.C."/>
            <person name="Larsen T.O."/>
            <person name="Kjaerboelling I."/>
            <person name="Rothschild-Mancinelli K."/>
            <person name="Lyhne E.K."/>
            <person name="Kogle M.E."/>
            <person name="Barry K."/>
            <person name="Clum A."/>
            <person name="Na H."/>
            <person name="Ledsgaard L."/>
            <person name="Lin J."/>
            <person name="Lipzen A."/>
            <person name="Kuo A."/>
            <person name="Riley R."/>
            <person name="Mondo S."/>
            <person name="LaButti K."/>
            <person name="Haridas S."/>
            <person name="Pangalinan J."/>
            <person name="Salamov A.A."/>
            <person name="Simmons B.A."/>
            <person name="Magnuson J.K."/>
            <person name="Chen J."/>
            <person name="Drula E."/>
            <person name="Henrissat B."/>
            <person name="Wiebenga A."/>
            <person name="Lubbers R.J."/>
            <person name="Gomes A.C."/>
            <person name="Makela M.R."/>
            <person name="Stajich J."/>
            <person name="Grigoriev I.V."/>
            <person name="Mortensen U.H."/>
            <person name="De vries R.P."/>
            <person name="Baker S.E."/>
            <person name="Andersen M.R."/>
        </authorList>
    </citation>
    <scope>NUCLEOTIDE SEQUENCE [LARGE SCALE GENOMIC DNA]</scope>
    <source>
        <strain evidence="11 12">CBS 600.67</strain>
    </source>
</reference>
<comment type="caution">
    <text evidence="11">The sequence shown here is derived from an EMBL/GenBank/DDBJ whole genome shotgun (WGS) entry which is preliminary data.</text>
</comment>
<feature type="domain" description="GH18" evidence="10">
    <location>
        <begin position="1"/>
        <end position="278"/>
    </location>
</feature>
<organism evidence="11 12">
    <name type="scientific">Aspergillus cavernicola</name>
    <dbReference type="NCBI Taxonomy" id="176166"/>
    <lineage>
        <taxon>Eukaryota</taxon>
        <taxon>Fungi</taxon>
        <taxon>Dikarya</taxon>
        <taxon>Ascomycota</taxon>
        <taxon>Pezizomycotina</taxon>
        <taxon>Eurotiomycetes</taxon>
        <taxon>Eurotiomycetidae</taxon>
        <taxon>Eurotiales</taxon>
        <taxon>Aspergillaceae</taxon>
        <taxon>Aspergillus</taxon>
        <taxon>Aspergillus subgen. Nidulantes</taxon>
    </lineage>
</organism>
<dbReference type="PROSITE" id="PS01095">
    <property type="entry name" value="GH18_1"/>
    <property type="match status" value="1"/>
</dbReference>
<dbReference type="Proteomes" id="UP001610335">
    <property type="component" value="Unassembled WGS sequence"/>
</dbReference>
<evidence type="ECO:0000259" key="10">
    <source>
        <dbReference type="PROSITE" id="PS51910"/>
    </source>
</evidence>
<evidence type="ECO:0000256" key="1">
    <source>
        <dbReference type="ARBA" id="ARBA00000822"/>
    </source>
</evidence>
<evidence type="ECO:0000256" key="3">
    <source>
        <dbReference type="ARBA" id="ARBA00022801"/>
    </source>
</evidence>
<keyword evidence="3 8" id="KW-0378">Hydrolase</keyword>
<accession>A0ABR4HE53</accession>
<comment type="catalytic activity">
    <reaction evidence="1">
        <text>Random endo-hydrolysis of N-acetyl-beta-D-glucosaminide (1-&gt;4)-beta-linkages in chitin and chitodextrins.</text>
        <dbReference type="EC" id="3.2.1.14"/>
    </reaction>
</comment>
<keyword evidence="6 8" id="KW-0326">Glycosidase</keyword>
<evidence type="ECO:0000256" key="9">
    <source>
        <dbReference type="RuleBase" id="RU004453"/>
    </source>
</evidence>
<dbReference type="InterPro" id="IPR017853">
    <property type="entry name" value="GH"/>
</dbReference>
<keyword evidence="5" id="KW-0119">Carbohydrate metabolism</keyword>
<dbReference type="PANTHER" id="PTHR11177:SF317">
    <property type="entry name" value="CHITINASE 12-RELATED"/>
    <property type="match status" value="1"/>
</dbReference>
<dbReference type="PANTHER" id="PTHR11177">
    <property type="entry name" value="CHITINASE"/>
    <property type="match status" value="1"/>
</dbReference>
<keyword evidence="4" id="KW-0146">Chitin degradation</keyword>
<name>A0ABR4HE53_9EURO</name>
<dbReference type="SUPFAM" id="SSF51445">
    <property type="entry name" value="(Trans)glycosidases"/>
    <property type="match status" value="1"/>
</dbReference>
<keyword evidence="7" id="KW-0624">Polysaccharide degradation</keyword>
<protein>
    <recommendedName>
        <fullName evidence="2">chitinase</fullName>
        <ecNumber evidence="2">3.2.1.14</ecNumber>
    </recommendedName>
</protein>
<dbReference type="InterPro" id="IPR050314">
    <property type="entry name" value="Glycosyl_Hydrlase_18"/>
</dbReference>
<evidence type="ECO:0000256" key="7">
    <source>
        <dbReference type="ARBA" id="ARBA00023326"/>
    </source>
</evidence>
<gene>
    <name evidence="11" type="ORF">BDW59DRAFT_167407</name>
</gene>
<dbReference type="EC" id="3.2.1.14" evidence="2"/>
<evidence type="ECO:0000313" key="12">
    <source>
        <dbReference type="Proteomes" id="UP001610335"/>
    </source>
</evidence>
<proteinExistence type="inferred from homology"/>
<dbReference type="InterPro" id="IPR001579">
    <property type="entry name" value="Glyco_hydro_18_chit_AS"/>
</dbReference>
<sequence>MSKPMEMYTPKQISNSVCIFNFSVYPTNVSAQDFDNAAAELVKLRGAGQTPKLILSIGGSAYSANFSSAVSDGNIQNFVRTAKAFKEKFGFDGIDIDWEFPSSDSDRDGLTKLVKACHEGIPGSIITLATPAGNQNYQWFDFTSMKPYVDYYNLMAYHFGGSWNTETTHASNLHESSIGTAYSVDRILKDWEDGIGKPHKSVTLTDYKDLPSNGDVDKRAGATYQYENRVFKSYDTKEEFKLKADYVKEKGLAGAFFWEAGRDRKGQDNAVAAFADCL</sequence>
<dbReference type="InterPro" id="IPR011583">
    <property type="entry name" value="Chitinase_II/V-like_cat"/>
</dbReference>